<gene>
    <name evidence="1" type="ORF">ELLFYP34_01272</name>
</gene>
<dbReference type="EMBL" id="CACRTR010000023">
    <property type="protein sequence ID" value="VYU75979.1"/>
    <property type="molecule type" value="Genomic_DNA"/>
</dbReference>
<organism evidence="1">
    <name type="scientific">Eubacterium limosum</name>
    <dbReference type="NCBI Taxonomy" id="1736"/>
    <lineage>
        <taxon>Bacteria</taxon>
        <taxon>Bacillati</taxon>
        <taxon>Bacillota</taxon>
        <taxon>Clostridia</taxon>
        <taxon>Eubacteriales</taxon>
        <taxon>Eubacteriaceae</taxon>
        <taxon>Eubacterium</taxon>
    </lineage>
</organism>
<proteinExistence type="predicted"/>
<sequence>MSKCAEPGTFELEVLIEENEDFGTAFEKTRSRVLKALLAEIKERFGYSPEVCKTRLLEEFFCENTIDWASDVLGAKKSGLDWKRPHTSGETDEPEKCGKRLNKNGFAIRMLIDLMDHIRIFLVPVLLCPDCQERRALDEAFNAQYCHRILPEEMVKGCQYASEVYEALICEGFEQRYREVEVYFSEERAVAVKRDFRKMAGQAEAKLSGPLSERVIPLDIRLWLRRGEKPSRKDRLLTRLARMVVWVRELVRRPDEAEPVKNWYSRLRRLCSDENGDLCW</sequence>
<name>A0A6N3HJR9_EUBLI</name>
<reference evidence="1" key="1">
    <citation type="submission" date="2019-11" db="EMBL/GenBank/DDBJ databases">
        <authorList>
            <person name="Feng L."/>
        </authorList>
    </citation>
    <scope>NUCLEOTIDE SEQUENCE</scope>
    <source>
        <strain evidence="1">ElimosumLFYP34</strain>
    </source>
</reference>
<protein>
    <submittedName>
        <fullName evidence="1">Uncharacterized protein</fullName>
    </submittedName>
</protein>
<accession>A0A6N3HJR9</accession>
<dbReference type="AlphaFoldDB" id="A0A6N3HJR9"/>
<evidence type="ECO:0000313" key="1">
    <source>
        <dbReference type="EMBL" id="VYU75979.1"/>
    </source>
</evidence>